<comment type="caution">
    <text evidence="2">The sequence shown here is derived from an EMBL/GenBank/DDBJ whole genome shotgun (WGS) entry which is preliminary data.</text>
</comment>
<dbReference type="EMBL" id="JACHXK010000003">
    <property type="protein sequence ID" value="MBB3109987.1"/>
    <property type="molecule type" value="Genomic_DNA"/>
</dbReference>
<keyword evidence="3" id="KW-1185">Reference proteome</keyword>
<sequence length="58" mass="6815">MGVLAMIIIYFILGALVVKVGIDNSKNTHYVRELLEEVRELKEIIKQQNKREDYDDLH</sequence>
<keyword evidence="1" id="KW-1133">Transmembrane helix</keyword>
<reference evidence="2 3" key="1">
    <citation type="submission" date="2020-08" db="EMBL/GenBank/DDBJ databases">
        <title>Genomic Encyclopedia of Type Strains, Phase III (KMG-III): the genomes of soil and plant-associated and newly described type strains.</title>
        <authorList>
            <person name="Whitman W."/>
        </authorList>
    </citation>
    <scope>NUCLEOTIDE SEQUENCE [LARGE SCALE GENOMIC DNA]</scope>
    <source>
        <strain evidence="2 3">CECT 5862</strain>
    </source>
</reference>
<evidence type="ECO:0000313" key="3">
    <source>
        <dbReference type="Proteomes" id="UP000570361"/>
    </source>
</evidence>
<feature type="transmembrane region" description="Helical" evidence="1">
    <location>
        <begin position="6"/>
        <end position="22"/>
    </location>
</feature>
<dbReference type="Proteomes" id="UP000570361">
    <property type="component" value="Unassembled WGS sequence"/>
</dbReference>
<evidence type="ECO:0000313" key="2">
    <source>
        <dbReference type="EMBL" id="MBB3109987.1"/>
    </source>
</evidence>
<keyword evidence="1" id="KW-0472">Membrane</keyword>
<gene>
    <name evidence="2" type="ORF">FHS18_002050</name>
</gene>
<evidence type="ECO:0000256" key="1">
    <source>
        <dbReference type="SAM" id="Phobius"/>
    </source>
</evidence>
<keyword evidence="1" id="KW-0812">Transmembrane</keyword>
<dbReference type="AlphaFoldDB" id="A0A7W5AWJ1"/>
<dbReference type="RefSeq" id="WP_183599563.1">
    <property type="nucleotide sequence ID" value="NZ_JACHXK010000003.1"/>
</dbReference>
<name>A0A7W5AWJ1_9BACL</name>
<accession>A0A7W5AWJ1</accession>
<organism evidence="2 3">
    <name type="scientific">Paenibacillus phyllosphaerae</name>
    <dbReference type="NCBI Taxonomy" id="274593"/>
    <lineage>
        <taxon>Bacteria</taxon>
        <taxon>Bacillati</taxon>
        <taxon>Bacillota</taxon>
        <taxon>Bacilli</taxon>
        <taxon>Bacillales</taxon>
        <taxon>Paenibacillaceae</taxon>
        <taxon>Paenibacillus</taxon>
    </lineage>
</organism>
<protein>
    <submittedName>
        <fullName evidence="2">Putative membrane protein</fullName>
    </submittedName>
</protein>
<proteinExistence type="predicted"/>